<feature type="signal peptide" evidence="1">
    <location>
        <begin position="1"/>
        <end position="34"/>
    </location>
</feature>
<dbReference type="RefSeq" id="WP_090362536.1">
    <property type="nucleotide sequence ID" value="NZ_CP059894.1"/>
</dbReference>
<evidence type="ECO:0000259" key="2">
    <source>
        <dbReference type="Pfam" id="PF05305"/>
    </source>
</evidence>
<dbReference type="Pfam" id="PF05305">
    <property type="entry name" value="DUF732"/>
    <property type="match status" value="1"/>
</dbReference>
<sequence length="114" mass="11454">MSNPKARSLSGRVMAAAVGITIAAAPVAVAPAHADGADDAILAALSAAGFSIGNPAVVKQVSRTICPSLKDGAKTMTWLVTGATMQGIPQLVATKLVGLTVKTRCPQMVKSVLT</sequence>
<feature type="domain" description="DUF732" evidence="2">
    <location>
        <begin position="37"/>
        <end position="107"/>
    </location>
</feature>
<evidence type="ECO:0000313" key="4">
    <source>
        <dbReference type="Proteomes" id="UP000515498"/>
    </source>
</evidence>
<accession>A0A7G8PD51</accession>
<evidence type="ECO:0000313" key="3">
    <source>
        <dbReference type="EMBL" id="QNJ92267.1"/>
    </source>
</evidence>
<evidence type="ECO:0000256" key="1">
    <source>
        <dbReference type="SAM" id="SignalP"/>
    </source>
</evidence>
<proteinExistence type="predicted"/>
<dbReference type="InterPro" id="IPR007969">
    <property type="entry name" value="DUF732"/>
</dbReference>
<feature type="chain" id="PRO_5029009281" evidence="1">
    <location>
        <begin position="35"/>
        <end position="114"/>
    </location>
</feature>
<dbReference type="EMBL" id="CP059894">
    <property type="protein sequence ID" value="QNJ92267.1"/>
    <property type="molecule type" value="Genomic_DNA"/>
</dbReference>
<dbReference type="AlphaFoldDB" id="A0A7G8PD51"/>
<keyword evidence="1" id="KW-0732">Signal</keyword>
<dbReference type="Proteomes" id="UP000515498">
    <property type="component" value="Chromosome"/>
</dbReference>
<dbReference type="KEGG" id="mflu:HZU40_29575"/>
<protein>
    <submittedName>
        <fullName evidence="3">DUF732 domain-containing protein</fullName>
    </submittedName>
</protein>
<organism evidence="3 4">
    <name type="scientific">Mycolicibacterium fluoranthenivorans</name>
    <dbReference type="NCBI Taxonomy" id="258505"/>
    <lineage>
        <taxon>Bacteria</taxon>
        <taxon>Bacillati</taxon>
        <taxon>Actinomycetota</taxon>
        <taxon>Actinomycetes</taxon>
        <taxon>Mycobacteriales</taxon>
        <taxon>Mycobacteriaceae</taxon>
        <taxon>Mycolicibacterium</taxon>
    </lineage>
</organism>
<name>A0A7G8PD51_9MYCO</name>
<reference evidence="3 4" key="1">
    <citation type="submission" date="2020-07" db="EMBL/GenBank/DDBJ databases">
        <title>Draft genome sequence of four isobutane-metabolizing strains capable of cometabolically degrading diverse ether contaminants.</title>
        <authorList>
            <person name="Chen W."/>
            <person name="Faulkner N."/>
            <person name="Smith C."/>
            <person name="Hyman M."/>
        </authorList>
    </citation>
    <scope>NUCLEOTIDE SEQUENCE [LARGE SCALE GENOMIC DNA]</scope>
    <source>
        <strain evidence="3 4">2A</strain>
    </source>
</reference>
<gene>
    <name evidence="3" type="ORF">HZU40_29575</name>
</gene>